<dbReference type="EMBL" id="JAATIS010005064">
    <property type="protein sequence ID" value="KAG2459954.1"/>
    <property type="molecule type" value="Genomic_DNA"/>
</dbReference>
<evidence type="ECO:0000313" key="1">
    <source>
        <dbReference type="EMBL" id="KAG2459954.1"/>
    </source>
</evidence>
<dbReference type="InterPro" id="IPR019465">
    <property type="entry name" value="Cog5"/>
</dbReference>
<dbReference type="GO" id="GO:0006891">
    <property type="term" value="P:intra-Golgi vesicle-mediated transport"/>
    <property type="evidence" value="ECO:0007669"/>
    <property type="project" value="InterPro"/>
</dbReference>
<sequence>MLFQTSEHIAGSQTIGDIIPYSTILHFLFTRAPMELKSPHQRAEWSIARYSQWLDDHPSEKDRLLLIRQIYATLPDHTRLSCRAFDADRTVVEMAYDSECWVSVYAGIPIAIRHATSVLPD</sequence>
<comment type="caution">
    <text evidence="1">The sequence shown here is derived from an EMBL/GenBank/DDBJ whole genome shotgun (WGS) entry which is preliminary data.</text>
</comment>
<dbReference type="AlphaFoldDB" id="A0A8X7X2F5"/>
<gene>
    <name evidence="1" type="primary">Cog5_0</name>
    <name evidence="1" type="ORF">GTO96_0021432</name>
</gene>
<feature type="non-terminal residue" evidence="1">
    <location>
        <position position="121"/>
    </location>
</feature>
<dbReference type="PANTHER" id="PTHR13228:SF3">
    <property type="entry name" value="CONSERVED OLIGOMERIC GOLGI COMPLEX SUBUNIT 5"/>
    <property type="match status" value="1"/>
</dbReference>
<feature type="non-terminal residue" evidence="1">
    <location>
        <position position="1"/>
    </location>
</feature>
<name>A0A8X7X2F5_POLSE</name>
<proteinExistence type="predicted"/>
<organism evidence="1 2">
    <name type="scientific">Polypterus senegalus</name>
    <name type="common">Senegal bichir</name>
    <dbReference type="NCBI Taxonomy" id="55291"/>
    <lineage>
        <taxon>Eukaryota</taxon>
        <taxon>Metazoa</taxon>
        <taxon>Chordata</taxon>
        <taxon>Craniata</taxon>
        <taxon>Vertebrata</taxon>
        <taxon>Euteleostomi</taxon>
        <taxon>Actinopterygii</taxon>
        <taxon>Polypteriformes</taxon>
        <taxon>Polypteridae</taxon>
        <taxon>Polypterus</taxon>
    </lineage>
</organism>
<dbReference type="Proteomes" id="UP000886611">
    <property type="component" value="Unassembled WGS sequence"/>
</dbReference>
<dbReference type="PANTHER" id="PTHR13228">
    <property type="entry name" value="CONSERVED OLIGOMERIC GOLGI COMPLEX COMPONENT 5"/>
    <property type="match status" value="1"/>
</dbReference>
<dbReference type="GO" id="GO:0017119">
    <property type="term" value="C:Golgi transport complex"/>
    <property type="evidence" value="ECO:0007669"/>
    <property type="project" value="InterPro"/>
</dbReference>
<evidence type="ECO:0000313" key="2">
    <source>
        <dbReference type="Proteomes" id="UP000886611"/>
    </source>
</evidence>
<reference evidence="1 2" key="1">
    <citation type="journal article" date="2021" name="Cell">
        <title>Tracing the genetic footprints of vertebrate landing in non-teleost ray-finned fishes.</title>
        <authorList>
            <person name="Bi X."/>
            <person name="Wang K."/>
            <person name="Yang L."/>
            <person name="Pan H."/>
            <person name="Jiang H."/>
            <person name="Wei Q."/>
            <person name="Fang M."/>
            <person name="Yu H."/>
            <person name="Zhu C."/>
            <person name="Cai Y."/>
            <person name="He Y."/>
            <person name="Gan X."/>
            <person name="Zeng H."/>
            <person name="Yu D."/>
            <person name="Zhu Y."/>
            <person name="Jiang H."/>
            <person name="Qiu Q."/>
            <person name="Yang H."/>
            <person name="Zhang Y.E."/>
            <person name="Wang W."/>
            <person name="Zhu M."/>
            <person name="He S."/>
            <person name="Zhang G."/>
        </authorList>
    </citation>
    <scope>NUCLEOTIDE SEQUENCE [LARGE SCALE GENOMIC DNA]</scope>
    <source>
        <strain evidence="1">Bchr_013</strain>
    </source>
</reference>
<accession>A0A8X7X2F5</accession>
<keyword evidence="2" id="KW-1185">Reference proteome</keyword>
<protein>
    <submittedName>
        <fullName evidence="1">COG5 protein</fullName>
    </submittedName>
</protein>